<protein>
    <submittedName>
        <fullName evidence="1">Uncharacterized protein</fullName>
    </submittedName>
</protein>
<dbReference type="EMBL" id="QTTN01000010">
    <property type="protein sequence ID" value="REE86414.1"/>
    <property type="molecule type" value="Genomic_DNA"/>
</dbReference>
<keyword evidence="2" id="KW-1185">Reference proteome</keyword>
<accession>A0A3D9S1T7</accession>
<name>A0A3D9S1T7_9BACL</name>
<reference evidence="1 2" key="1">
    <citation type="submission" date="2018-08" db="EMBL/GenBank/DDBJ databases">
        <title>Genomic Encyclopedia of Type Strains, Phase III (KMG-III): the genomes of soil and plant-associated and newly described type strains.</title>
        <authorList>
            <person name="Whitman W."/>
        </authorList>
    </citation>
    <scope>NUCLEOTIDE SEQUENCE [LARGE SCALE GENOMIC DNA]</scope>
    <source>
        <strain evidence="1 2">CGMCC 1.10966</strain>
    </source>
</reference>
<dbReference type="Proteomes" id="UP000256304">
    <property type="component" value="Unassembled WGS sequence"/>
</dbReference>
<dbReference type="RefSeq" id="WP_181909506.1">
    <property type="nucleotide sequence ID" value="NZ_QTTN01000010.1"/>
</dbReference>
<comment type="caution">
    <text evidence="1">The sequence shown here is derived from an EMBL/GenBank/DDBJ whole genome shotgun (WGS) entry which is preliminary data.</text>
</comment>
<gene>
    <name evidence="1" type="ORF">A8990_11022</name>
</gene>
<dbReference type="AlphaFoldDB" id="A0A3D9S1T7"/>
<sequence length="49" mass="5605">MLLKRTEQEQAELVLDKDKKEIDAKQPRPCFASPLKQCAKCGSCKLVRE</sequence>
<evidence type="ECO:0000313" key="2">
    <source>
        <dbReference type="Proteomes" id="UP000256304"/>
    </source>
</evidence>
<evidence type="ECO:0000313" key="1">
    <source>
        <dbReference type="EMBL" id="REE86414.1"/>
    </source>
</evidence>
<organism evidence="1 2">
    <name type="scientific">Paenibacillus taihuensis</name>
    <dbReference type="NCBI Taxonomy" id="1156355"/>
    <lineage>
        <taxon>Bacteria</taxon>
        <taxon>Bacillati</taxon>
        <taxon>Bacillota</taxon>
        <taxon>Bacilli</taxon>
        <taxon>Bacillales</taxon>
        <taxon>Paenibacillaceae</taxon>
        <taxon>Paenibacillus</taxon>
    </lineage>
</organism>
<proteinExistence type="predicted"/>